<proteinExistence type="predicted"/>
<protein>
    <submittedName>
        <fullName evidence="2">Uncharacterized protein</fullName>
    </submittedName>
</protein>
<feature type="non-terminal residue" evidence="2">
    <location>
        <position position="38"/>
    </location>
</feature>
<organism evidence="2">
    <name type="scientific">marine metagenome</name>
    <dbReference type="NCBI Taxonomy" id="408172"/>
    <lineage>
        <taxon>unclassified sequences</taxon>
        <taxon>metagenomes</taxon>
        <taxon>ecological metagenomes</taxon>
    </lineage>
</organism>
<evidence type="ECO:0000256" key="1">
    <source>
        <dbReference type="SAM" id="MobiDB-lite"/>
    </source>
</evidence>
<feature type="non-terminal residue" evidence="2">
    <location>
        <position position="1"/>
    </location>
</feature>
<accession>A0A381Z4F5</accession>
<reference evidence="2" key="1">
    <citation type="submission" date="2018-05" db="EMBL/GenBank/DDBJ databases">
        <authorList>
            <person name="Lanie J.A."/>
            <person name="Ng W.-L."/>
            <person name="Kazmierczak K.M."/>
            <person name="Andrzejewski T.M."/>
            <person name="Davidsen T.M."/>
            <person name="Wayne K.J."/>
            <person name="Tettelin H."/>
            <person name="Glass J.I."/>
            <person name="Rusch D."/>
            <person name="Podicherti R."/>
            <person name="Tsui H.-C.T."/>
            <person name="Winkler M.E."/>
        </authorList>
    </citation>
    <scope>NUCLEOTIDE SEQUENCE</scope>
</reference>
<feature type="region of interest" description="Disordered" evidence="1">
    <location>
        <begin position="1"/>
        <end position="23"/>
    </location>
</feature>
<sequence length="38" mass="4130">VTDDNNGGAVFVDPSNVTVNDLHQPGMDPGKWLVQYDD</sequence>
<evidence type="ECO:0000313" key="2">
    <source>
        <dbReference type="EMBL" id="SVA83693.1"/>
    </source>
</evidence>
<name>A0A381Z4F5_9ZZZZ</name>
<gene>
    <name evidence="2" type="ORF">METZ01_LOCUS136547</name>
</gene>
<dbReference type="AlphaFoldDB" id="A0A381Z4F5"/>
<dbReference type="EMBL" id="UINC01019777">
    <property type="protein sequence ID" value="SVA83693.1"/>
    <property type="molecule type" value="Genomic_DNA"/>
</dbReference>